<feature type="transmembrane region" description="Helical" evidence="1">
    <location>
        <begin position="6"/>
        <end position="27"/>
    </location>
</feature>
<feature type="transmembrane region" description="Helical" evidence="1">
    <location>
        <begin position="127"/>
        <end position="146"/>
    </location>
</feature>
<evidence type="ECO:0000256" key="1">
    <source>
        <dbReference type="SAM" id="Phobius"/>
    </source>
</evidence>
<dbReference type="EnsemblProtists" id="EOD16431">
    <property type="protein sequence ID" value="EOD16431"/>
    <property type="gene ID" value="EMIHUDRAFT_119051"/>
</dbReference>
<dbReference type="Proteomes" id="UP000013827">
    <property type="component" value="Unassembled WGS sequence"/>
</dbReference>
<reference evidence="3" key="1">
    <citation type="journal article" date="2013" name="Nature">
        <title>Pan genome of the phytoplankton Emiliania underpins its global distribution.</title>
        <authorList>
            <person name="Read B.A."/>
            <person name="Kegel J."/>
            <person name="Klute M.J."/>
            <person name="Kuo A."/>
            <person name="Lefebvre S.C."/>
            <person name="Maumus F."/>
            <person name="Mayer C."/>
            <person name="Miller J."/>
            <person name="Monier A."/>
            <person name="Salamov A."/>
            <person name="Young J."/>
            <person name="Aguilar M."/>
            <person name="Claverie J.M."/>
            <person name="Frickenhaus S."/>
            <person name="Gonzalez K."/>
            <person name="Herman E.K."/>
            <person name="Lin Y.C."/>
            <person name="Napier J."/>
            <person name="Ogata H."/>
            <person name="Sarno A.F."/>
            <person name="Shmutz J."/>
            <person name="Schroeder D."/>
            <person name="de Vargas C."/>
            <person name="Verret F."/>
            <person name="von Dassow P."/>
            <person name="Valentin K."/>
            <person name="Van de Peer Y."/>
            <person name="Wheeler G."/>
            <person name="Dacks J.B."/>
            <person name="Delwiche C.F."/>
            <person name="Dyhrman S.T."/>
            <person name="Glockner G."/>
            <person name="John U."/>
            <person name="Richards T."/>
            <person name="Worden A.Z."/>
            <person name="Zhang X."/>
            <person name="Grigoriev I.V."/>
            <person name="Allen A.E."/>
            <person name="Bidle K."/>
            <person name="Borodovsky M."/>
            <person name="Bowler C."/>
            <person name="Brownlee C."/>
            <person name="Cock J.M."/>
            <person name="Elias M."/>
            <person name="Gladyshev V.N."/>
            <person name="Groth M."/>
            <person name="Guda C."/>
            <person name="Hadaegh A."/>
            <person name="Iglesias-Rodriguez M.D."/>
            <person name="Jenkins J."/>
            <person name="Jones B.M."/>
            <person name="Lawson T."/>
            <person name="Leese F."/>
            <person name="Lindquist E."/>
            <person name="Lobanov A."/>
            <person name="Lomsadze A."/>
            <person name="Malik S.B."/>
            <person name="Marsh M.E."/>
            <person name="Mackinder L."/>
            <person name="Mock T."/>
            <person name="Mueller-Roeber B."/>
            <person name="Pagarete A."/>
            <person name="Parker M."/>
            <person name="Probert I."/>
            <person name="Quesneville H."/>
            <person name="Raines C."/>
            <person name="Rensing S.A."/>
            <person name="Riano-Pachon D.M."/>
            <person name="Richier S."/>
            <person name="Rokitta S."/>
            <person name="Shiraiwa Y."/>
            <person name="Soanes D.M."/>
            <person name="van der Giezen M."/>
            <person name="Wahlund T.M."/>
            <person name="Williams B."/>
            <person name="Wilson W."/>
            <person name="Wolfe G."/>
            <person name="Wurch L.L."/>
        </authorList>
    </citation>
    <scope>NUCLEOTIDE SEQUENCE</scope>
</reference>
<dbReference type="HOGENOM" id="CLU_1558130_0_0_1"/>
<dbReference type="KEGG" id="ehx:EMIHUDRAFT_119051"/>
<keyword evidence="3" id="KW-1185">Reference proteome</keyword>
<protein>
    <submittedName>
        <fullName evidence="2">Uncharacterized protein</fullName>
    </submittedName>
</protein>
<keyword evidence="1" id="KW-1133">Transmembrane helix</keyword>
<evidence type="ECO:0000313" key="3">
    <source>
        <dbReference type="Proteomes" id="UP000013827"/>
    </source>
</evidence>
<evidence type="ECO:0000313" key="2">
    <source>
        <dbReference type="EnsemblProtists" id="EOD16431"/>
    </source>
</evidence>
<keyword evidence="1" id="KW-0812">Transmembrane</keyword>
<sequence length="172" mass="19153">MSLLVLYYAIGLPIGTWFTFTHGWGMLGLWSGLATSVFCGWLTITVQVIIDVGEALEACDADADLFVADLKGCRSSEPLPIARESSGESEYSEWEPSRESMHGISGYSEWNSKEASEAHLSNRGQQLLLLAYSLPGLLIFAAVLVYSQPWRWREWAIRGGEMLPPEVTYDEQ</sequence>
<dbReference type="AlphaFoldDB" id="A0A0D3IYU6"/>
<organism evidence="2 3">
    <name type="scientific">Emiliania huxleyi (strain CCMP1516)</name>
    <dbReference type="NCBI Taxonomy" id="280463"/>
    <lineage>
        <taxon>Eukaryota</taxon>
        <taxon>Haptista</taxon>
        <taxon>Haptophyta</taxon>
        <taxon>Prymnesiophyceae</taxon>
        <taxon>Isochrysidales</taxon>
        <taxon>Noelaerhabdaceae</taxon>
        <taxon>Emiliania</taxon>
    </lineage>
</organism>
<reference evidence="2" key="2">
    <citation type="submission" date="2024-10" db="UniProtKB">
        <authorList>
            <consortium name="EnsemblProtists"/>
        </authorList>
    </citation>
    <scope>IDENTIFICATION</scope>
</reference>
<accession>A0A0D3IYU6</accession>
<dbReference type="GeneID" id="17262581"/>
<dbReference type="RefSeq" id="XP_005768860.1">
    <property type="nucleotide sequence ID" value="XM_005768803.1"/>
</dbReference>
<proteinExistence type="predicted"/>
<name>A0A0D3IYU6_EMIH1</name>
<keyword evidence="1" id="KW-0472">Membrane</keyword>
<dbReference type="PaxDb" id="2903-EOD16431"/>